<protein>
    <recommendedName>
        <fullName evidence="4">Lipoprotein</fullName>
    </recommendedName>
</protein>
<feature type="signal peptide" evidence="1">
    <location>
        <begin position="1"/>
        <end position="21"/>
    </location>
</feature>
<gene>
    <name evidence="2" type="ORF">M5X12_15090</name>
</gene>
<accession>A0ABT4GYY9</accession>
<keyword evidence="3" id="KW-1185">Reference proteome</keyword>
<evidence type="ECO:0000313" key="3">
    <source>
        <dbReference type="Proteomes" id="UP001527181"/>
    </source>
</evidence>
<dbReference type="Proteomes" id="UP001527181">
    <property type="component" value="Unassembled WGS sequence"/>
</dbReference>
<reference evidence="2 3" key="1">
    <citation type="submission" date="2022-05" db="EMBL/GenBank/DDBJ databases">
        <title>Genome Sequencing of Bee-Associated Microbes.</title>
        <authorList>
            <person name="Dunlap C."/>
        </authorList>
    </citation>
    <scope>NUCLEOTIDE SEQUENCE [LARGE SCALE GENOMIC DNA]</scope>
    <source>
        <strain evidence="2 3">NRRL B-04010</strain>
    </source>
</reference>
<comment type="caution">
    <text evidence="2">The sequence shown here is derived from an EMBL/GenBank/DDBJ whole genome shotgun (WGS) entry which is preliminary data.</text>
</comment>
<dbReference type="PROSITE" id="PS51257">
    <property type="entry name" value="PROKAR_LIPOPROTEIN"/>
    <property type="match status" value="1"/>
</dbReference>
<dbReference type="RefSeq" id="WP_268600363.1">
    <property type="nucleotide sequence ID" value="NZ_JAKOBS010000001.1"/>
</dbReference>
<name>A0ABT4GYY9_PAEAL</name>
<organism evidence="2 3">
    <name type="scientific">Paenibacillus alvei</name>
    <name type="common">Bacillus alvei</name>
    <dbReference type="NCBI Taxonomy" id="44250"/>
    <lineage>
        <taxon>Bacteria</taxon>
        <taxon>Bacillati</taxon>
        <taxon>Bacillota</taxon>
        <taxon>Bacilli</taxon>
        <taxon>Bacillales</taxon>
        <taxon>Paenibacillaceae</taxon>
        <taxon>Paenibacillus</taxon>
    </lineage>
</organism>
<proteinExistence type="predicted"/>
<feature type="chain" id="PRO_5047019426" description="Lipoprotein" evidence="1">
    <location>
        <begin position="22"/>
        <end position="155"/>
    </location>
</feature>
<dbReference type="EMBL" id="JAMDNP010000023">
    <property type="protein sequence ID" value="MCY9761898.1"/>
    <property type="molecule type" value="Genomic_DNA"/>
</dbReference>
<evidence type="ECO:0000313" key="2">
    <source>
        <dbReference type="EMBL" id="MCY9761898.1"/>
    </source>
</evidence>
<evidence type="ECO:0000256" key="1">
    <source>
        <dbReference type="SAM" id="SignalP"/>
    </source>
</evidence>
<evidence type="ECO:0008006" key="4">
    <source>
        <dbReference type="Google" id="ProtNLM"/>
    </source>
</evidence>
<keyword evidence="1" id="KW-0732">Signal</keyword>
<sequence>MNLVKLSGLILCCAAILAASACGKNGEISSNAKKQPAPPAQTQTELEEPILVVVDQTKYPGQPERHFYFQVEQIPKGYSLAEMRWKSDKTTVINTTEQAIEHGGNGEDGFYISGNGQFSGFIYDEKRKGETGEVTFVFRNDSGKERTWTKKLTLQ</sequence>